<reference evidence="1" key="1">
    <citation type="journal article" date="2023" name="Insect Mol. Biol.">
        <title>Genome sequencing provides insights into the evolution of gene families encoding plant cell wall-degrading enzymes in longhorned beetles.</title>
        <authorList>
            <person name="Shin N.R."/>
            <person name="Okamura Y."/>
            <person name="Kirsch R."/>
            <person name="Pauchet Y."/>
        </authorList>
    </citation>
    <scope>NUCLEOTIDE SEQUENCE</scope>
    <source>
        <strain evidence="1">RBIC_L_NR</strain>
    </source>
</reference>
<dbReference type="PANTHER" id="PTHR10773:SF19">
    <property type="match status" value="1"/>
</dbReference>
<evidence type="ECO:0000313" key="2">
    <source>
        <dbReference type="Proteomes" id="UP001162156"/>
    </source>
</evidence>
<comment type="caution">
    <text evidence="1">The sequence shown here is derived from an EMBL/GenBank/DDBJ whole genome shotgun (WGS) entry which is preliminary data.</text>
</comment>
<organism evidence="1 2">
    <name type="scientific">Rhamnusium bicolor</name>
    <dbReference type="NCBI Taxonomy" id="1586634"/>
    <lineage>
        <taxon>Eukaryota</taxon>
        <taxon>Metazoa</taxon>
        <taxon>Ecdysozoa</taxon>
        <taxon>Arthropoda</taxon>
        <taxon>Hexapoda</taxon>
        <taxon>Insecta</taxon>
        <taxon>Pterygota</taxon>
        <taxon>Neoptera</taxon>
        <taxon>Endopterygota</taxon>
        <taxon>Coleoptera</taxon>
        <taxon>Polyphaga</taxon>
        <taxon>Cucujiformia</taxon>
        <taxon>Chrysomeloidea</taxon>
        <taxon>Cerambycidae</taxon>
        <taxon>Lepturinae</taxon>
        <taxon>Rhagiini</taxon>
        <taxon>Rhamnusium</taxon>
    </lineage>
</organism>
<evidence type="ECO:0000313" key="1">
    <source>
        <dbReference type="EMBL" id="KAJ8929747.1"/>
    </source>
</evidence>
<keyword evidence="2" id="KW-1185">Reference proteome</keyword>
<gene>
    <name evidence="1" type="ORF">NQ314_017537</name>
</gene>
<dbReference type="EMBL" id="JANEYF010004898">
    <property type="protein sequence ID" value="KAJ8929747.1"/>
    <property type="molecule type" value="Genomic_DNA"/>
</dbReference>
<dbReference type="PANTHER" id="PTHR10773">
    <property type="entry name" value="DNA-DIRECTED RNA POLYMERASES I, II, AND III SUBUNIT RPABC2"/>
    <property type="match status" value="1"/>
</dbReference>
<dbReference type="AlphaFoldDB" id="A0AAV8WT38"/>
<name>A0AAV8WT38_9CUCU</name>
<accession>A0AAV8WT38</accession>
<protein>
    <submittedName>
        <fullName evidence="1">Uncharacterized protein</fullName>
    </submittedName>
</protein>
<dbReference type="Proteomes" id="UP001162156">
    <property type="component" value="Unassembled WGS sequence"/>
</dbReference>
<sequence>MLVHGFDRANIHVHYWSRDFQNDQKRQFIASCIEEYPVERIRNRTGSRGGKRKTSLKYFFIVHGRRVNVCRTYFLNTLSTSQTSVRFALSKRQVSGVVQSD</sequence>
<proteinExistence type="predicted"/>